<keyword evidence="3" id="KW-1185">Reference proteome</keyword>
<dbReference type="Pfam" id="PF06527">
    <property type="entry name" value="TniQ"/>
    <property type="match status" value="1"/>
</dbReference>
<name>A0A1H3CXN0_9RHOB</name>
<dbReference type="EMBL" id="FNNA01000010">
    <property type="protein sequence ID" value="SDX58983.1"/>
    <property type="molecule type" value="Genomic_DNA"/>
</dbReference>
<sequence length="349" mass="38963">MSLAGWAPDLFDSLEGADPDALEDYAFRLTILLQDRSRATRSVAGWRAWRPDRPISRACPHCMDERADRPMWLMWMVPLMLSCPRHGCWLEACWGLPGTFVNWKSNDTSPRPASAAIRSMDQRSWEALTTGHVRLPRQRVPADLWFRLLRSLLEELNTPISRCGAGSRSLRAVWNHFGQPLRAGRLTWQPFEALGLPAQLQMLEVAANAIELIETEAIRPLGAQAELFLPGPGAELTLDRLMRILRRKSGKGWQEAWKVVHDAIADAQHNPETARALYALASCGKRHDPVALEGLRALFIEAQVSQEFLPLEGSEALSALRSTCAQGLSLALRKLPPTGCREPCLERAG</sequence>
<evidence type="ECO:0000313" key="2">
    <source>
        <dbReference type="EMBL" id="SDX58983.1"/>
    </source>
</evidence>
<feature type="domain" description="TniQ" evidence="1">
    <location>
        <begin position="16"/>
        <end position="90"/>
    </location>
</feature>
<organism evidence="2 3">
    <name type="scientific">Paracoccus sanguinis</name>
    <dbReference type="NCBI Taxonomy" id="1545044"/>
    <lineage>
        <taxon>Bacteria</taxon>
        <taxon>Pseudomonadati</taxon>
        <taxon>Pseudomonadota</taxon>
        <taxon>Alphaproteobacteria</taxon>
        <taxon>Rhodobacterales</taxon>
        <taxon>Paracoccaceae</taxon>
        <taxon>Paracoccus</taxon>
    </lineage>
</organism>
<reference evidence="3" key="1">
    <citation type="submission" date="2016-10" db="EMBL/GenBank/DDBJ databases">
        <authorList>
            <person name="Varghese N."/>
            <person name="Submissions S."/>
        </authorList>
    </citation>
    <scope>NUCLEOTIDE SEQUENCE [LARGE SCALE GENOMIC DNA]</scope>
    <source>
        <strain evidence="3">DSM 29303</strain>
    </source>
</reference>
<dbReference type="STRING" id="1545044.SAMN05444276_11027"/>
<dbReference type="InterPro" id="IPR009492">
    <property type="entry name" value="TniQ"/>
</dbReference>
<proteinExistence type="predicted"/>
<evidence type="ECO:0000259" key="1">
    <source>
        <dbReference type="Pfam" id="PF06527"/>
    </source>
</evidence>
<dbReference type="Proteomes" id="UP000182944">
    <property type="component" value="Unassembled WGS sequence"/>
</dbReference>
<evidence type="ECO:0000313" key="3">
    <source>
        <dbReference type="Proteomes" id="UP000182944"/>
    </source>
</evidence>
<gene>
    <name evidence="2" type="ORF">SAMN05444276_11027</name>
</gene>
<accession>A0A1H3CXN0</accession>
<dbReference type="AlphaFoldDB" id="A0A1H3CXN0"/>
<protein>
    <submittedName>
        <fullName evidence="2">TniQ protein</fullName>
    </submittedName>
</protein>